<evidence type="ECO:0000256" key="2">
    <source>
        <dbReference type="ARBA" id="ARBA00008639"/>
    </source>
</evidence>
<accession>A0ABP0Y7R5</accession>
<evidence type="ECO:0000313" key="5">
    <source>
        <dbReference type="Proteomes" id="UP001642487"/>
    </source>
</evidence>
<dbReference type="EMBL" id="OZ021737">
    <property type="protein sequence ID" value="CAK9316517.1"/>
    <property type="molecule type" value="Genomic_DNA"/>
</dbReference>
<evidence type="ECO:0000256" key="1">
    <source>
        <dbReference type="ARBA" id="ARBA00001933"/>
    </source>
</evidence>
<evidence type="ECO:0000256" key="3">
    <source>
        <dbReference type="ARBA" id="ARBA00022898"/>
    </source>
</evidence>
<comment type="cofactor">
    <cofactor evidence="1">
        <name>pyridoxal 5'-phosphate</name>
        <dbReference type="ChEBI" id="CHEBI:597326"/>
    </cofactor>
</comment>
<organism evidence="4 5">
    <name type="scientific">Citrullus colocynthis</name>
    <name type="common">colocynth</name>
    <dbReference type="NCBI Taxonomy" id="252529"/>
    <lineage>
        <taxon>Eukaryota</taxon>
        <taxon>Viridiplantae</taxon>
        <taxon>Streptophyta</taxon>
        <taxon>Embryophyta</taxon>
        <taxon>Tracheophyta</taxon>
        <taxon>Spermatophyta</taxon>
        <taxon>Magnoliopsida</taxon>
        <taxon>eudicotyledons</taxon>
        <taxon>Gunneridae</taxon>
        <taxon>Pentapetalae</taxon>
        <taxon>rosids</taxon>
        <taxon>fabids</taxon>
        <taxon>Cucurbitales</taxon>
        <taxon>Cucurbitaceae</taxon>
        <taxon>Benincaseae</taxon>
        <taxon>Citrullus</taxon>
    </lineage>
</organism>
<evidence type="ECO:0008006" key="6">
    <source>
        <dbReference type="Google" id="ProtNLM"/>
    </source>
</evidence>
<dbReference type="Proteomes" id="UP001642487">
    <property type="component" value="Chromosome 3"/>
</dbReference>
<dbReference type="InterPro" id="IPR036052">
    <property type="entry name" value="TrpB-like_PALP_sf"/>
</dbReference>
<evidence type="ECO:0000313" key="4">
    <source>
        <dbReference type="EMBL" id="CAK9316517.1"/>
    </source>
</evidence>
<protein>
    <recommendedName>
        <fullName evidence="6">D-cysteine desulfhydrase 2, mitochondrial</fullName>
    </recommendedName>
</protein>
<keyword evidence="5" id="KW-1185">Reference proteome</keyword>
<dbReference type="SUPFAM" id="SSF53686">
    <property type="entry name" value="Tryptophan synthase beta subunit-like PLP-dependent enzymes"/>
    <property type="match status" value="1"/>
</dbReference>
<sequence>MRQAIPKMATAGSVNTFTSVPTRAADVSRLFRSRRTVVQSKIGASGYFFSATKLRLLHCRTAVAALRNELSSRKFTDSSQGVQFGGEEFVTRLLARRWALDKPDTKINKVMFSTTDINLHDFPASHLYLGVDTDTCISNDVSATDYSEQSFYVVRDDLLHPLINGNKARKLDGVLPLIEDNSVTDVVTCGGCQSAHAAATAVLCAERGLRSHLLLRGEQPEFLTGYNLMSTIYGNVTYVPRSIYANREKMLKSQADLVAGSSGSILWFDDIFPSSPRKQSCSTTNSGQIDYDVHRMARKHGRRVIVINEGAGDAIALLGLIRLVEYLSQDHLLGKQRVVKFVVDAGTGTTAIGLGLGALCLGLPWDVTAVMLADRIDGYKRQEKRLISEFRKHFGAPVDLGKDEEVNGGIVNWVERFRPRKFGNVVDGEVEMCRQIAQETGILVDPIYTLAAWEMATSLSQKGTKTNADLVVLLHTGGTLGMFGLAQRYKSYFNYLKNVFPNQRW</sequence>
<dbReference type="InterPro" id="IPR027278">
    <property type="entry name" value="ACCD_DCysDesulf"/>
</dbReference>
<comment type="similarity">
    <text evidence="2">Belongs to the ACC deaminase/D-cysteine desulfhydrase family.</text>
</comment>
<dbReference type="PANTHER" id="PTHR43780">
    <property type="entry name" value="1-AMINOCYCLOPROPANE-1-CARBOXYLATE DEAMINASE-RELATED"/>
    <property type="match status" value="1"/>
</dbReference>
<keyword evidence="3" id="KW-0663">Pyridoxal phosphate</keyword>
<name>A0ABP0Y7R5_9ROSI</name>
<gene>
    <name evidence="4" type="ORF">CITCOLO1_LOCUS8378</name>
</gene>
<reference evidence="4 5" key="1">
    <citation type="submission" date="2024-03" db="EMBL/GenBank/DDBJ databases">
        <authorList>
            <person name="Gkanogiannis A."/>
            <person name="Becerra Lopez-Lavalle L."/>
        </authorList>
    </citation>
    <scope>NUCLEOTIDE SEQUENCE [LARGE SCALE GENOMIC DNA]</scope>
</reference>
<dbReference type="Gene3D" id="3.40.50.1100">
    <property type="match status" value="2"/>
</dbReference>
<proteinExistence type="inferred from homology"/>
<dbReference type="PANTHER" id="PTHR43780:SF7">
    <property type="entry name" value="D-CYSTEINE DESULFHYDRASE 2, MITOCHONDRIAL"/>
    <property type="match status" value="1"/>
</dbReference>